<gene>
    <name evidence="10" type="ORF">BCR34DRAFT_599924</name>
</gene>
<dbReference type="PANTHER" id="PTHR47797">
    <property type="entry name" value="DEHYDROGENASE, PUTATIVE (AFU_ORTHOLOGUE AFUA_8G05805)-RELATED"/>
    <property type="match status" value="1"/>
</dbReference>
<reference evidence="10 11" key="1">
    <citation type="submission" date="2016-07" db="EMBL/GenBank/DDBJ databases">
        <title>Pervasive Adenine N6-methylation of Active Genes in Fungi.</title>
        <authorList>
            <consortium name="DOE Joint Genome Institute"/>
            <person name="Mondo S.J."/>
            <person name="Dannebaum R.O."/>
            <person name="Kuo R.C."/>
            <person name="Labutti K."/>
            <person name="Haridas S."/>
            <person name="Kuo A."/>
            <person name="Salamov A."/>
            <person name="Ahrendt S.R."/>
            <person name="Lipzen A."/>
            <person name="Sullivan W."/>
            <person name="Andreopoulos W.B."/>
            <person name="Clum A."/>
            <person name="Lindquist E."/>
            <person name="Daum C."/>
            <person name="Ramamoorthy G.K."/>
            <person name="Gryganskyi A."/>
            <person name="Culley D."/>
            <person name="Magnuson J.K."/>
            <person name="James T.Y."/>
            <person name="O'Malley M.A."/>
            <person name="Stajich J.E."/>
            <person name="Spatafora J.W."/>
            <person name="Visel A."/>
            <person name="Grigoriev I.V."/>
        </authorList>
    </citation>
    <scope>NUCLEOTIDE SEQUENCE [LARGE SCALE GENOMIC DNA]</scope>
    <source>
        <strain evidence="10 11">CBS 115471</strain>
    </source>
</reference>
<evidence type="ECO:0000256" key="1">
    <source>
        <dbReference type="ARBA" id="ARBA00004370"/>
    </source>
</evidence>
<dbReference type="PANTHER" id="PTHR47797:SF1">
    <property type="entry name" value="CYTOCHROME B561 DOMAIN-CONTAINING PROTEIN-RELATED"/>
    <property type="match status" value="1"/>
</dbReference>
<dbReference type="STRING" id="1231657.A0A1Y1ZTL5"/>
<dbReference type="CDD" id="cd08760">
    <property type="entry name" value="Cyt_b561_FRRS1_like"/>
    <property type="match status" value="1"/>
</dbReference>
<dbReference type="Gene3D" id="1.20.120.1770">
    <property type="match status" value="1"/>
</dbReference>
<evidence type="ECO:0000259" key="9">
    <source>
        <dbReference type="SMART" id="SM00665"/>
    </source>
</evidence>
<evidence type="ECO:0000256" key="6">
    <source>
        <dbReference type="ARBA" id="ARBA00023136"/>
    </source>
</evidence>
<evidence type="ECO:0000313" key="11">
    <source>
        <dbReference type="Proteomes" id="UP000193144"/>
    </source>
</evidence>
<organism evidence="10 11">
    <name type="scientific">Clohesyomyces aquaticus</name>
    <dbReference type="NCBI Taxonomy" id="1231657"/>
    <lineage>
        <taxon>Eukaryota</taxon>
        <taxon>Fungi</taxon>
        <taxon>Dikarya</taxon>
        <taxon>Ascomycota</taxon>
        <taxon>Pezizomycotina</taxon>
        <taxon>Dothideomycetes</taxon>
        <taxon>Pleosporomycetidae</taxon>
        <taxon>Pleosporales</taxon>
        <taxon>Lindgomycetaceae</taxon>
        <taxon>Clohesyomyces</taxon>
    </lineage>
</organism>
<feature type="signal peptide" evidence="8">
    <location>
        <begin position="1"/>
        <end position="18"/>
    </location>
</feature>
<keyword evidence="2" id="KW-0813">Transport</keyword>
<keyword evidence="11" id="KW-1185">Reference proteome</keyword>
<accession>A0A1Y1ZTL5</accession>
<feature type="domain" description="Cytochrome b561" evidence="9">
    <location>
        <begin position="71"/>
        <end position="194"/>
    </location>
</feature>
<dbReference type="Proteomes" id="UP000193144">
    <property type="component" value="Unassembled WGS sequence"/>
</dbReference>
<name>A0A1Y1ZTL5_9PLEO</name>
<feature type="transmembrane region" description="Helical" evidence="7">
    <location>
        <begin position="136"/>
        <end position="157"/>
    </location>
</feature>
<feature type="transmembrane region" description="Helical" evidence="7">
    <location>
        <begin position="68"/>
        <end position="91"/>
    </location>
</feature>
<comment type="caution">
    <text evidence="10">The sequence shown here is derived from an EMBL/GenBank/DDBJ whole genome shotgun (WGS) entry which is preliminary data.</text>
</comment>
<feature type="transmembrane region" description="Helical" evidence="7">
    <location>
        <begin position="177"/>
        <end position="198"/>
    </location>
</feature>
<dbReference type="OrthoDB" id="19261at2759"/>
<feature type="chain" id="PRO_5013208854" description="Cytochrome b561 domain-containing protein" evidence="8">
    <location>
        <begin position="19"/>
        <end position="265"/>
    </location>
</feature>
<comment type="subcellular location">
    <subcellularLocation>
        <location evidence="1">Membrane</location>
    </subcellularLocation>
</comment>
<evidence type="ECO:0000256" key="5">
    <source>
        <dbReference type="ARBA" id="ARBA00022989"/>
    </source>
</evidence>
<dbReference type="GO" id="GO:0016020">
    <property type="term" value="C:membrane"/>
    <property type="evidence" value="ECO:0007669"/>
    <property type="project" value="UniProtKB-SubCell"/>
</dbReference>
<sequence length="265" mass="28836">MMSSSASVLLALATTAFAQYPGGYGPGGGGGGPGGYGGGNYGPFGGGNNGANGGFGSFQTFLNDREKILIAHGVLAALAFVIFFPIGSILIRLASFPGVWLVHGLFQLFAYLVYIAAFGIGVWLVNGIPVNLWDHYHPIIGVVVLVLLFFQPVLGMIHHFQFKKYNRRTIWSHGHLWLGRILITLGMINGGLGMLLATETGFFVPSKGQMIAYGVIAGIMWLLWVFSSVIGERRRSRGRDSAERARSIDKERYAYESNEMNAYRH</sequence>
<evidence type="ECO:0000313" key="10">
    <source>
        <dbReference type="EMBL" id="ORY13387.1"/>
    </source>
</evidence>
<feature type="transmembrane region" description="Helical" evidence="7">
    <location>
        <begin position="98"/>
        <end position="124"/>
    </location>
</feature>
<evidence type="ECO:0000256" key="2">
    <source>
        <dbReference type="ARBA" id="ARBA00022448"/>
    </source>
</evidence>
<dbReference type="InterPro" id="IPR006593">
    <property type="entry name" value="Cyt_b561/ferric_Rdtase_TM"/>
</dbReference>
<keyword evidence="4" id="KW-0249">Electron transport</keyword>
<keyword evidence="5 7" id="KW-1133">Transmembrane helix</keyword>
<proteinExistence type="predicted"/>
<keyword evidence="8" id="KW-0732">Signal</keyword>
<dbReference type="SMART" id="SM00665">
    <property type="entry name" value="B561"/>
    <property type="match status" value="1"/>
</dbReference>
<evidence type="ECO:0000256" key="7">
    <source>
        <dbReference type="SAM" id="Phobius"/>
    </source>
</evidence>
<feature type="transmembrane region" description="Helical" evidence="7">
    <location>
        <begin position="210"/>
        <end position="230"/>
    </location>
</feature>
<evidence type="ECO:0000256" key="8">
    <source>
        <dbReference type="SAM" id="SignalP"/>
    </source>
</evidence>
<dbReference type="EMBL" id="MCFA01000042">
    <property type="protein sequence ID" value="ORY13387.1"/>
    <property type="molecule type" value="Genomic_DNA"/>
</dbReference>
<evidence type="ECO:0000256" key="3">
    <source>
        <dbReference type="ARBA" id="ARBA00022692"/>
    </source>
</evidence>
<dbReference type="AlphaFoldDB" id="A0A1Y1ZTL5"/>
<keyword evidence="3 7" id="KW-0812">Transmembrane</keyword>
<keyword evidence="6 7" id="KW-0472">Membrane</keyword>
<protein>
    <recommendedName>
        <fullName evidence="9">Cytochrome b561 domain-containing protein</fullName>
    </recommendedName>
</protein>
<evidence type="ECO:0000256" key="4">
    <source>
        <dbReference type="ARBA" id="ARBA00022982"/>
    </source>
</evidence>